<name>A0A0L6CP57_9MICO</name>
<feature type="domain" description="Phosphogluconate dehydrogenase NAD-binding putative C-terminal" evidence="1">
    <location>
        <begin position="172"/>
        <end position="240"/>
    </location>
</feature>
<dbReference type="EMBL" id="LAIR01000002">
    <property type="protein sequence ID" value="KNX39512.1"/>
    <property type="molecule type" value="Genomic_DNA"/>
</dbReference>
<organism evidence="2 3">
    <name type="scientific">Luteipulveratus halotolerans</name>
    <dbReference type="NCBI Taxonomy" id="1631356"/>
    <lineage>
        <taxon>Bacteria</taxon>
        <taxon>Bacillati</taxon>
        <taxon>Actinomycetota</taxon>
        <taxon>Actinomycetes</taxon>
        <taxon>Micrococcales</taxon>
        <taxon>Dermacoccaceae</taxon>
        <taxon>Luteipulveratus</taxon>
    </lineage>
</organism>
<keyword evidence="3" id="KW-1185">Reference proteome</keyword>
<dbReference type="Pfam" id="PF09130">
    <property type="entry name" value="DUF1932"/>
    <property type="match status" value="1"/>
</dbReference>
<dbReference type="SUPFAM" id="SSF51735">
    <property type="entry name" value="NAD(P)-binding Rossmann-fold domains"/>
    <property type="match status" value="1"/>
</dbReference>
<dbReference type="InterPro" id="IPR013328">
    <property type="entry name" value="6PGD_dom2"/>
</dbReference>
<dbReference type="InterPro" id="IPR036291">
    <property type="entry name" value="NAD(P)-bd_dom_sf"/>
</dbReference>
<gene>
    <name evidence="2" type="ORF">VV01_15165</name>
</gene>
<dbReference type="Proteomes" id="UP000037397">
    <property type="component" value="Unassembled WGS sequence"/>
</dbReference>
<dbReference type="AlphaFoldDB" id="A0A0L6CP57"/>
<dbReference type="STRING" id="1631356.VV01_15165"/>
<sequence>MGAAVGAALVRGGVEVVWASAGRSEATRARADEAGLVDLGTVAALVEHAHVVVSVCPPHAAFETATQAAAFTGIYVDANAVSPGTVRRVAAAVPHARFVDGALIGSPPVNGGGTRIYLSGDGSGLVAELFAGTALEARVVEGGIGSASALKMAYAAWTKGAGALLLTARELARAEGVEDDLLAEWAHSLPQLGDQVVSAERSAATKGWRWVGEMDEIAMAMRETGLPDGFHRAAAQTYAHYPRPRH</sequence>
<comment type="caution">
    <text evidence="2">The sequence shown here is derived from an EMBL/GenBank/DDBJ whole genome shotgun (WGS) entry which is preliminary data.</text>
</comment>
<dbReference type="Gene3D" id="1.10.1040.10">
    <property type="entry name" value="N-(1-d-carboxylethyl)-l-norvaline Dehydrogenase, domain 2"/>
    <property type="match status" value="1"/>
</dbReference>
<dbReference type="Gene3D" id="3.40.50.720">
    <property type="entry name" value="NAD(P)-binding Rossmann-like Domain"/>
    <property type="match status" value="1"/>
</dbReference>
<evidence type="ECO:0000313" key="3">
    <source>
        <dbReference type="Proteomes" id="UP000037397"/>
    </source>
</evidence>
<proteinExistence type="predicted"/>
<accession>A0A0L6CP57</accession>
<dbReference type="SUPFAM" id="SSF48179">
    <property type="entry name" value="6-phosphogluconate dehydrogenase C-terminal domain-like"/>
    <property type="match status" value="1"/>
</dbReference>
<dbReference type="InterPro" id="IPR008927">
    <property type="entry name" value="6-PGluconate_DH-like_C_sf"/>
</dbReference>
<evidence type="ECO:0000259" key="1">
    <source>
        <dbReference type="Pfam" id="PF09130"/>
    </source>
</evidence>
<dbReference type="InterPro" id="IPR015814">
    <property type="entry name" value="Pgluconate_DH_NAD-bd_C"/>
</dbReference>
<evidence type="ECO:0000313" key="2">
    <source>
        <dbReference type="EMBL" id="KNX39512.1"/>
    </source>
</evidence>
<dbReference type="OrthoDB" id="943692at2"/>
<reference evidence="3" key="1">
    <citation type="submission" date="2015-03" db="EMBL/GenBank/DDBJ databases">
        <title>Luteipulveratus halotolerans sp. nov., a novel actinobacterium (Dermacoccaceae) from Sarawak, Malaysia.</title>
        <authorList>
            <person name="Juboi H."/>
            <person name="Basik A."/>
            <person name="Shamsul S.S."/>
            <person name="Arnold P."/>
            <person name="Schmitt E.K."/>
            <person name="Sanglier J.-J."/>
            <person name="Yeo T."/>
        </authorList>
    </citation>
    <scope>NUCLEOTIDE SEQUENCE [LARGE SCALE GENOMIC DNA]</scope>
    <source>
        <strain evidence="3">C296001</strain>
    </source>
</reference>
<protein>
    <recommendedName>
        <fullName evidence="1">Phosphogluconate dehydrogenase NAD-binding putative C-terminal domain-containing protein</fullName>
    </recommendedName>
</protein>